<dbReference type="InterPro" id="IPR044918">
    <property type="entry name" value="DUF3349_helical"/>
</dbReference>
<dbReference type="RefSeq" id="WP_220046581.1">
    <property type="nucleotide sequence ID" value="NZ_BAAAVX010000028.1"/>
</dbReference>
<protein>
    <submittedName>
        <fullName evidence="2">DUF3349 domain-containing protein</fullName>
    </submittedName>
</protein>
<evidence type="ECO:0000256" key="1">
    <source>
        <dbReference type="SAM" id="MobiDB-lite"/>
    </source>
</evidence>
<sequence length="113" mass="12121">MRSRTRPPHPVTADPVTPPTRRAASRVSATVRAIVNWLRAGYPDEAPRNGYSPVMALYGPVALSQSQTDQVIAEVGAGPAEPLAIDVAITKATNRLPTPLQIAKIVRTLDDSR</sequence>
<keyword evidence="2" id="KW-0614">Plasmid</keyword>
<name>A0ABX8VQZ3_9MYCO</name>
<feature type="region of interest" description="Disordered" evidence="1">
    <location>
        <begin position="1"/>
        <end position="25"/>
    </location>
</feature>
<dbReference type="EMBL" id="CP080335">
    <property type="protein sequence ID" value="QYL20249.1"/>
    <property type="molecule type" value="Genomic_DNA"/>
</dbReference>
<evidence type="ECO:0000313" key="3">
    <source>
        <dbReference type="Proteomes" id="UP000825367"/>
    </source>
</evidence>
<reference evidence="2 3" key="1">
    <citation type="submission" date="2021-07" db="EMBL/GenBank/DDBJ databases">
        <title>Whole genome sequencing of non-tuberculosis mycobacteria type-strains.</title>
        <authorList>
            <person name="Igarashi Y."/>
            <person name="Osugi A."/>
            <person name="Mitarai S."/>
        </authorList>
    </citation>
    <scope>NUCLEOTIDE SEQUENCE [LARGE SCALE GENOMIC DNA]</scope>
    <source>
        <strain evidence="2 3">JCM 16370</strain>
        <plasmid evidence="2 3">unnamed2</plasmid>
    </source>
</reference>
<dbReference type="Gene3D" id="1.10.150.430">
    <property type="entry name" value="DUF3349, helical bundle"/>
    <property type="match status" value="1"/>
</dbReference>
<accession>A0ABX8VQZ3</accession>
<dbReference type="InterPro" id="IPR021784">
    <property type="entry name" value="DUF3349"/>
</dbReference>
<keyword evidence="3" id="KW-1185">Reference proteome</keyword>
<dbReference type="Proteomes" id="UP000825367">
    <property type="component" value="Plasmid unnamed2"/>
</dbReference>
<geneLocation type="plasmid" evidence="2 3">
    <name>unnamed2</name>
</geneLocation>
<gene>
    <name evidence="2" type="ORF">K0O64_29760</name>
</gene>
<evidence type="ECO:0000313" key="2">
    <source>
        <dbReference type="EMBL" id="QYL20249.1"/>
    </source>
</evidence>
<dbReference type="Pfam" id="PF11829">
    <property type="entry name" value="DUF3349"/>
    <property type="match status" value="1"/>
</dbReference>
<organism evidence="2 3">
    <name type="scientific">Mycolicibacterium pallens</name>
    <dbReference type="NCBI Taxonomy" id="370524"/>
    <lineage>
        <taxon>Bacteria</taxon>
        <taxon>Bacillati</taxon>
        <taxon>Actinomycetota</taxon>
        <taxon>Actinomycetes</taxon>
        <taxon>Mycobacteriales</taxon>
        <taxon>Mycobacteriaceae</taxon>
        <taxon>Mycolicibacterium</taxon>
    </lineage>
</organism>
<proteinExistence type="predicted"/>